<evidence type="ECO:0000256" key="3">
    <source>
        <dbReference type="PROSITE-ProRule" id="PRU00023"/>
    </source>
</evidence>
<gene>
    <name evidence="5" type="ORF">PCOS0759_LOCUS2518</name>
</gene>
<name>A0A7S1KMX7_9EUKA</name>
<dbReference type="AlphaFoldDB" id="A0A7S1KMX7"/>
<sequence>MGASPSKLPPPPQISVQSKSSPILTNSTLQSHNNSLLLQKSRSSAHQTSASELNYAVRLTKAANEKMMHNLAGAHGGTDATSSTQKSAVVQTGNTANGTTSSIASSSSHSQKVDLFQLFKDVDNVTDLENLSGVLQQFLHCEHHESSASLNSAPSSRFITFHPKKGPIPLYLQAKSLHSSCISLLHTLSICSLNSVPVADMIYFQYWDLCLKRDSFVEGINERLRWVILGSFENEFSLAGHLLIYKQGPFRLLDLLIRDGLDLNARDGKAKETVLHLAVRMGDVRLVKHLLQYCNGGRNQMHGVGKKQAQISHTGSHSSSGGPVYDDLNVDVMNVALKTPLIVACENGSCDIVKLLLSRSKLQEGGSGTLLSTFSPIEIALDRENPEILTELFKVGMDPNHLIGGKKHTVGQISTKEGFEIIPTGGIAQSIKGTPLFVLFHRLFFQKHSSTMTEEISHLRILRMIDVTLQQSGADLNMEHSVGDESDTPPTRSPRTPSPKKLGSRSPNHSTHLAVPATATKSTPLILLKTNLSAHPKLAVELLATSLQQNLNFSTFLIFANTPKSTIRQHCEHLLNLSLQSKVHALTPQLIKDALSLPGAITQDTLLTAMESGQQENTCIKLFSALHKSFDGEFPSLDYGELIRATCENGMPRLLERILHKASKRHIFSDDTLTEAAIAAVCSGFIQPVDVLESKNYVSLSEVIQFRDFNENSPLHLSVNNAKLKPKEFGEMLKRLKEHDFSLSSMNNDFQTAADVCVTQVRRFDLILELAHHGVDISRTIYPPFDDNSVALCAATTVSTSEFKRLVNASGGKRAAQYKNRRGTSALHVAVQHNHTHLMRVLLADYEVDVNVLDENQNAPIHYATTEEALELLLEFGASPNRLNSSKETPLHKICQACRLTPKNETQRQQKDVDFQLVRILLENGADPNLQDSKGCTPLHYACLGIHAKSRSELDHHIFRLLIDWGCDCRAQNNSGDTPLHLTLHRKLNLLHKKHIISMLLKRGARINEENKDHLRPIHFFEGRVNKRNQDIIEIMVKQGADYDCSRCFSVMKDAVGFMKQMDALMGQPGGKSIDGRNEIQSEAG</sequence>
<dbReference type="InterPro" id="IPR036770">
    <property type="entry name" value="Ankyrin_rpt-contain_sf"/>
</dbReference>
<feature type="region of interest" description="Disordered" evidence="4">
    <location>
        <begin position="479"/>
        <end position="515"/>
    </location>
</feature>
<dbReference type="PANTHER" id="PTHR24198:SF165">
    <property type="entry name" value="ANKYRIN REPEAT-CONTAINING PROTEIN-RELATED"/>
    <property type="match status" value="1"/>
</dbReference>
<feature type="compositionally biased region" description="Polar residues" evidence="4">
    <location>
        <begin position="14"/>
        <end position="27"/>
    </location>
</feature>
<dbReference type="Pfam" id="PF12796">
    <property type="entry name" value="Ank_2"/>
    <property type="match status" value="2"/>
</dbReference>
<dbReference type="PROSITE" id="PS50088">
    <property type="entry name" value="ANK_REPEAT"/>
    <property type="match status" value="3"/>
</dbReference>
<evidence type="ECO:0000313" key="5">
    <source>
        <dbReference type="EMBL" id="CAD9079286.1"/>
    </source>
</evidence>
<keyword evidence="1" id="KW-0677">Repeat</keyword>
<dbReference type="Pfam" id="PF00023">
    <property type="entry name" value="Ank"/>
    <property type="match status" value="2"/>
</dbReference>
<proteinExistence type="predicted"/>
<feature type="repeat" description="ANK" evidence="3">
    <location>
        <begin position="822"/>
        <end position="855"/>
    </location>
</feature>
<dbReference type="SUPFAM" id="SSF48403">
    <property type="entry name" value="Ankyrin repeat"/>
    <property type="match status" value="2"/>
</dbReference>
<evidence type="ECO:0000256" key="2">
    <source>
        <dbReference type="ARBA" id="ARBA00023043"/>
    </source>
</evidence>
<dbReference type="InterPro" id="IPR002110">
    <property type="entry name" value="Ankyrin_rpt"/>
</dbReference>
<dbReference type="Gene3D" id="1.25.40.20">
    <property type="entry name" value="Ankyrin repeat-containing domain"/>
    <property type="match status" value="2"/>
</dbReference>
<dbReference type="SMART" id="SM00248">
    <property type="entry name" value="ANK"/>
    <property type="match status" value="11"/>
</dbReference>
<evidence type="ECO:0000256" key="4">
    <source>
        <dbReference type="SAM" id="MobiDB-lite"/>
    </source>
</evidence>
<dbReference type="PRINTS" id="PR01415">
    <property type="entry name" value="ANKYRIN"/>
</dbReference>
<keyword evidence="2 3" id="KW-0040">ANK repeat</keyword>
<feature type="repeat" description="ANK" evidence="3">
    <location>
        <begin position="934"/>
        <end position="974"/>
    </location>
</feature>
<accession>A0A7S1KMX7</accession>
<dbReference type="EMBL" id="HBGD01003052">
    <property type="protein sequence ID" value="CAD9079286.1"/>
    <property type="molecule type" value="Transcribed_RNA"/>
</dbReference>
<feature type="region of interest" description="Disordered" evidence="4">
    <location>
        <begin position="1"/>
        <end position="27"/>
    </location>
</feature>
<feature type="compositionally biased region" description="Polar residues" evidence="4">
    <location>
        <begin position="79"/>
        <end position="100"/>
    </location>
</feature>
<protein>
    <submittedName>
        <fullName evidence="5">Uncharacterized protein</fullName>
    </submittedName>
</protein>
<feature type="region of interest" description="Disordered" evidence="4">
    <location>
        <begin position="72"/>
        <end position="105"/>
    </location>
</feature>
<reference evidence="5" key="1">
    <citation type="submission" date="2021-01" db="EMBL/GenBank/DDBJ databases">
        <authorList>
            <person name="Corre E."/>
            <person name="Pelletier E."/>
            <person name="Niang G."/>
            <person name="Scheremetjew M."/>
            <person name="Finn R."/>
            <person name="Kale V."/>
            <person name="Holt S."/>
            <person name="Cochrane G."/>
            <person name="Meng A."/>
            <person name="Brown T."/>
            <person name="Cohen L."/>
        </authorList>
    </citation>
    <scope>NUCLEOTIDE SEQUENCE</scope>
    <source>
        <strain evidence="5">WS</strain>
    </source>
</reference>
<dbReference type="PANTHER" id="PTHR24198">
    <property type="entry name" value="ANKYRIN REPEAT AND PROTEIN KINASE DOMAIN-CONTAINING PROTEIN"/>
    <property type="match status" value="1"/>
</dbReference>
<feature type="repeat" description="ANK" evidence="3">
    <location>
        <begin position="975"/>
        <end position="1012"/>
    </location>
</feature>
<evidence type="ECO:0000256" key="1">
    <source>
        <dbReference type="ARBA" id="ARBA00022737"/>
    </source>
</evidence>
<organism evidence="5">
    <name type="scientific">Percolomonas cosmopolitus</name>
    <dbReference type="NCBI Taxonomy" id="63605"/>
    <lineage>
        <taxon>Eukaryota</taxon>
        <taxon>Discoba</taxon>
        <taxon>Heterolobosea</taxon>
        <taxon>Tetramitia</taxon>
        <taxon>Eutetramitia</taxon>
        <taxon>Percolomonadidae</taxon>
        <taxon>Percolomonas</taxon>
    </lineage>
</organism>
<dbReference type="PROSITE" id="PS50297">
    <property type="entry name" value="ANK_REP_REGION"/>
    <property type="match status" value="1"/>
</dbReference>